<comment type="caution">
    <text evidence="3">The sequence shown here is derived from an EMBL/GenBank/DDBJ whole genome shotgun (WGS) entry which is preliminary data.</text>
</comment>
<accession>M8DE56</accession>
<protein>
    <submittedName>
        <fullName evidence="3">Activator of Hsp90 ATPase 1 family protein</fullName>
    </submittedName>
</protein>
<evidence type="ECO:0000313" key="4">
    <source>
        <dbReference type="Proteomes" id="UP000012081"/>
    </source>
</evidence>
<dbReference type="AlphaFoldDB" id="M8DE56"/>
<proteinExistence type="inferred from homology"/>
<sequence length="150" mass="16989">MKPTDLHYEFYVLATPEQVWDTLVSPDGVKAIYGGCVIESTFREGDPIRYIGPGADGDKTIHVYGVILQCEQAKTLSFTHFVGDSYHPGQERYESRITYRLEPAGASTKLTLTHDRWHENDLSYDNSAKAWWMILSSTKTLIETGRPLAF</sequence>
<evidence type="ECO:0000256" key="1">
    <source>
        <dbReference type="ARBA" id="ARBA00006817"/>
    </source>
</evidence>
<dbReference type="OrthoDB" id="9800600at2"/>
<dbReference type="STRING" id="1300222.I532_03330"/>
<reference evidence="3 4" key="1">
    <citation type="submission" date="2013-03" db="EMBL/GenBank/DDBJ databases">
        <title>Assembly of a new bacterial strain Brevibacillus borstelensis AK1.</title>
        <authorList>
            <person name="Rajan I."/>
            <person name="PoliReddy D."/>
            <person name="Sugumar T."/>
            <person name="Rathinam K."/>
            <person name="Alqarawi S."/>
            <person name="Khalil A.B."/>
            <person name="Sivakumar N."/>
        </authorList>
    </citation>
    <scope>NUCLEOTIDE SEQUENCE [LARGE SCALE GENOMIC DNA]</scope>
    <source>
        <strain evidence="3 4">AK1</strain>
    </source>
</reference>
<dbReference type="RefSeq" id="WP_003386394.1">
    <property type="nucleotide sequence ID" value="NZ_APBN01000001.1"/>
</dbReference>
<dbReference type="EMBL" id="APBN01000001">
    <property type="protein sequence ID" value="EMT54604.1"/>
    <property type="molecule type" value="Genomic_DNA"/>
</dbReference>
<comment type="similarity">
    <text evidence="1">Belongs to the AHA1 family.</text>
</comment>
<keyword evidence="4" id="KW-1185">Reference proteome</keyword>
<organism evidence="3 4">
    <name type="scientific">Brevibacillus borstelensis AK1</name>
    <dbReference type="NCBI Taxonomy" id="1300222"/>
    <lineage>
        <taxon>Bacteria</taxon>
        <taxon>Bacillati</taxon>
        <taxon>Bacillota</taxon>
        <taxon>Bacilli</taxon>
        <taxon>Bacillales</taxon>
        <taxon>Paenibacillaceae</taxon>
        <taxon>Brevibacillus</taxon>
    </lineage>
</organism>
<name>M8DE56_9BACL</name>
<dbReference type="Proteomes" id="UP000012081">
    <property type="component" value="Unassembled WGS sequence"/>
</dbReference>
<feature type="domain" description="Activator of Hsp90 ATPase homologue 1/2-like C-terminal" evidence="2">
    <location>
        <begin position="14"/>
        <end position="135"/>
    </location>
</feature>
<dbReference type="InterPro" id="IPR013538">
    <property type="entry name" value="ASHA1/2-like_C"/>
</dbReference>
<dbReference type="InterPro" id="IPR023393">
    <property type="entry name" value="START-like_dom_sf"/>
</dbReference>
<dbReference type="PATRIC" id="fig|1300222.3.peg.706"/>
<dbReference type="Gene3D" id="3.30.530.20">
    <property type="match status" value="1"/>
</dbReference>
<dbReference type="SUPFAM" id="SSF55961">
    <property type="entry name" value="Bet v1-like"/>
    <property type="match status" value="1"/>
</dbReference>
<evidence type="ECO:0000259" key="2">
    <source>
        <dbReference type="Pfam" id="PF08327"/>
    </source>
</evidence>
<gene>
    <name evidence="3" type="ORF">I532_03330</name>
</gene>
<evidence type="ECO:0000313" key="3">
    <source>
        <dbReference type="EMBL" id="EMT54604.1"/>
    </source>
</evidence>
<dbReference type="Pfam" id="PF08327">
    <property type="entry name" value="AHSA1"/>
    <property type="match status" value="1"/>
</dbReference>